<dbReference type="Pfam" id="PF07863">
    <property type="entry name" value="CtnDOT_TraJ"/>
    <property type="match status" value="1"/>
</dbReference>
<proteinExistence type="predicted"/>
<dbReference type="EMBL" id="JALPRF010000009">
    <property type="protein sequence ID" value="MCK8495553.1"/>
    <property type="molecule type" value="Genomic_DNA"/>
</dbReference>
<accession>A0ABT0HTR6</accession>
<dbReference type="RefSeq" id="WP_232563739.1">
    <property type="nucleotide sequence ID" value="NZ_JALPRF010000009.1"/>
</dbReference>
<sequence>MQAILLVSPVLETSIDEVFTQFSDGFGALVAFGQAIGFIGALCYVFYRIWGHMSRAEPIDVYPLLRPFALALCLLSYPLLVKGMVGIGRLLDKGTGSMVASQKAEVERLNQVKKAKVKENWDKILIPPGEDGEIGTWDVVKTVFGPTGSGNSLVGNAVSGVMQYYFDQFLSWLGEIFYDLAAIYIKLISTFFLIVLALTGPITFGLATFEWFYSGLAAWFSRLIHILLYIPLVNILGSILETIHISMLNQDLAVFDEQLLSGNTGMGSSDWGLIIFYFIGAGAYLSIPKVASYIIESTGVGDAISSATQPTAMVAGASTGQAAGAGAASLSRTVASAFSSSKSQPTSNSI</sequence>
<protein>
    <recommendedName>
        <fullName evidence="2">Conjugative transposon TraJ C-terminal domain-containing protein</fullName>
    </recommendedName>
</protein>
<feature type="transmembrane region" description="Helical" evidence="1">
    <location>
        <begin position="68"/>
        <end position="91"/>
    </location>
</feature>
<feature type="transmembrane region" description="Helical" evidence="1">
    <location>
        <begin position="176"/>
        <end position="199"/>
    </location>
</feature>
<organism evidence="3 4">
    <name type="scientific">Spirosoma liriopis</name>
    <dbReference type="NCBI Taxonomy" id="2937440"/>
    <lineage>
        <taxon>Bacteria</taxon>
        <taxon>Pseudomonadati</taxon>
        <taxon>Bacteroidota</taxon>
        <taxon>Cytophagia</taxon>
        <taxon>Cytophagales</taxon>
        <taxon>Cytophagaceae</taxon>
        <taxon>Spirosoma</taxon>
    </lineage>
</organism>
<evidence type="ECO:0000259" key="2">
    <source>
        <dbReference type="Pfam" id="PF07863"/>
    </source>
</evidence>
<gene>
    <name evidence="3" type="ORF">M0L20_27050</name>
</gene>
<name>A0ABT0HTR6_9BACT</name>
<keyword evidence="4" id="KW-1185">Reference proteome</keyword>
<dbReference type="InterPro" id="IPR012424">
    <property type="entry name" value="Conjugative_transposon_TraJ_C"/>
</dbReference>
<keyword evidence="1" id="KW-0812">Transmembrane</keyword>
<reference evidence="3 4" key="1">
    <citation type="submission" date="2022-04" db="EMBL/GenBank/DDBJ databases">
        <title>Spirosoma sp. strain RP8 genome sequencing and assembly.</title>
        <authorList>
            <person name="Jung Y."/>
        </authorList>
    </citation>
    <scope>NUCLEOTIDE SEQUENCE [LARGE SCALE GENOMIC DNA]</scope>
    <source>
        <strain evidence="3 4">RP8</strain>
    </source>
</reference>
<keyword evidence="1" id="KW-1133">Transmembrane helix</keyword>
<keyword evidence="1" id="KW-0472">Membrane</keyword>
<comment type="caution">
    <text evidence="3">The sequence shown here is derived from an EMBL/GenBank/DDBJ whole genome shotgun (WGS) entry which is preliminary data.</text>
</comment>
<feature type="transmembrane region" description="Helical" evidence="1">
    <location>
        <begin position="271"/>
        <end position="287"/>
    </location>
</feature>
<feature type="domain" description="Conjugative transposon TraJ C-terminal" evidence="2">
    <location>
        <begin position="11"/>
        <end position="340"/>
    </location>
</feature>
<dbReference type="Proteomes" id="UP001202180">
    <property type="component" value="Unassembled WGS sequence"/>
</dbReference>
<evidence type="ECO:0000313" key="3">
    <source>
        <dbReference type="EMBL" id="MCK8495553.1"/>
    </source>
</evidence>
<evidence type="ECO:0000313" key="4">
    <source>
        <dbReference type="Proteomes" id="UP001202180"/>
    </source>
</evidence>
<evidence type="ECO:0000256" key="1">
    <source>
        <dbReference type="SAM" id="Phobius"/>
    </source>
</evidence>
<feature type="transmembrane region" description="Helical" evidence="1">
    <location>
        <begin position="26"/>
        <end position="47"/>
    </location>
</feature>